<dbReference type="Proteomes" id="UP000291613">
    <property type="component" value="Unassembled WGS sequence"/>
</dbReference>
<proteinExistence type="predicted"/>
<evidence type="ECO:0000313" key="2">
    <source>
        <dbReference type="Proteomes" id="UP000291613"/>
    </source>
</evidence>
<evidence type="ECO:0000313" key="1">
    <source>
        <dbReference type="EMBL" id="TBN54909.1"/>
    </source>
</evidence>
<reference evidence="1 2" key="1">
    <citation type="submission" date="2019-02" db="EMBL/GenBank/DDBJ databases">
        <title>Hansschlegelia quercus sp. nov., a novel methylotrophic bacterium from buds of oak (Quercus robur L.).</title>
        <authorList>
            <person name="Agafonova N.V."/>
            <person name="Kaparullina E.N."/>
            <person name="Grouzdev D.S."/>
            <person name="Doronina N.V."/>
        </authorList>
    </citation>
    <scope>NUCLEOTIDE SEQUENCE [LARGE SCALE GENOMIC DNA]</scope>
    <source>
        <strain evidence="1 2">Dub</strain>
    </source>
</reference>
<protein>
    <submittedName>
        <fullName evidence="1">DUF3750 domain-containing protein</fullName>
    </submittedName>
</protein>
<dbReference type="OrthoDB" id="199084at2"/>
<organism evidence="1 2">
    <name type="scientific">Hansschlegelia quercus</name>
    <dbReference type="NCBI Taxonomy" id="2528245"/>
    <lineage>
        <taxon>Bacteria</taxon>
        <taxon>Pseudomonadati</taxon>
        <taxon>Pseudomonadota</taxon>
        <taxon>Alphaproteobacteria</taxon>
        <taxon>Hyphomicrobiales</taxon>
        <taxon>Methylopilaceae</taxon>
        <taxon>Hansschlegelia</taxon>
    </lineage>
</organism>
<keyword evidence="2" id="KW-1185">Reference proteome</keyword>
<dbReference type="RefSeq" id="WP_131001162.1">
    <property type="nucleotide sequence ID" value="NZ_JBHSZR010000002.1"/>
</dbReference>
<sequence>MTRILLGLLSGFVLFFLIPLAISALLYAVGDSPRNWSTADRSSAGLLRPANEQRDAVVRVFAARTVRWRGIFATHCWIVVKRAGANAYTRYDYTAWGEPVRVNGFIADGRWFGRAPDVVFSADGEKAERAIPQIEAAIESYKFKEYGDYHAWPGPNSNTFVAAVMAAAPELDAKLPTTAIGKDYPYGGKWLSLTPSKTGFRFTLGGYGGVTIGWLEGIEINVLGAIVGFELRRPAINLPGLGRFGVGQGA</sequence>
<gene>
    <name evidence="1" type="ORF">EYR15_01770</name>
</gene>
<dbReference type="InterPro" id="IPR022224">
    <property type="entry name" value="DUF3750"/>
</dbReference>
<name>A0A4Q9GKL3_9HYPH</name>
<dbReference type="EMBL" id="SIUB01000001">
    <property type="protein sequence ID" value="TBN54909.1"/>
    <property type="molecule type" value="Genomic_DNA"/>
</dbReference>
<comment type="caution">
    <text evidence="1">The sequence shown here is derived from an EMBL/GenBank/DDBJ whole genome shotgun (WGS) entry which is preliminary data.</text>
</comment>
<dbReference type="Pfam" id="PF12570">
    <property type="entry name" value="DUF3750"/>
    <property type="match status" value="1"/>
</dbReference>
<accession>A0A4Q9GKL3</accession>
<dbReference type="AlphaFoldDB" id="A0A4Q9GKL3"/>